<evidence type="ECO:0008006" key="4">
    <source>
        <dbReference type="Google" id="ProtNLM"/>
    </source>
</evidence>
<name>A0A829YHL6_9GAMM</name>
<dbReference type="AlphaFoldDB" id="A0A829YHL6"/>
<dbReference type="RefSeq" id="WP_161814361.1">
    <property type="nucleotide sequence ID" value="NZ_BLJN01000005.1"/>
</dbReference>
<comment type="caution">
    <text evidence="2">The sequence shown here is derived from an EMBL/GenBank/DDBJ whole genome shotgun (WGS) entry which is preliminary data.</text>
</comment>
<feature type="chain" id="PRO_5032318598" description="Copper-binding protein" evidence="1">
    <location>
        <begin position="20"/>
        <end position="186"/>
    </location>
</feature>
<sequence>MIRNIVVVSLACLPLMSQAADPKKVSSENVTKATATVQSVDHDSRSLVLRTSDGVDTVVVVGPEVRNFEQIEAGDTVSATYREALLAQVVPKGSAAGEPRTTVAKTRAKEGELPAASVSASVSTDVVIQSVDQSFDTVTFKRSDGVVRTVAVENPEATKFVHNLKPGDEVRITYTEATAIALSKAE</sequence>
<evidence type="ECO:0000313" key="3">
    <source>
        <dbReference type="Proteomes" id="UP000445000"/>
    </source>
</evidence>
<gene>
    <name evidence="2" type="ORF">GCM10011487_46990</name>
</gene>
<reference evidence="3" key="1">
    <citation type="submission" date="2020-01" db="EMBL/GenBank/DDBJ databases">
        <title>'Steroidobacter agaridevorans' sp. nov., agar-degrading bacteria isolated from rhizosphere soils.</title>
        <authorList>
            <person name="Ikenaga M."/>
            <person name="Kataoka M."/>
            <person name="Murouchi A."/>
            <person name="Katsuragi S."/>
            <person name="Sakai M."/>
        </authorList>
    </citation>
    <scope>NUCLEOTIDE SEQUENCE [LARGE SCALE GENOMIC DNA]</scope>
    <source>
        <strain evidence="3">YU21-B</strain>
    </source>
</reference>
<keyword evidence="3" id="KW-1185">Reference proteome</keyword>
<accession>A0A829YHL6</accession>
<evidence type="ECO:0000313" key="2">
    <source>
        <dbReference type="EMBL" id="GFE82699.1"/>
    </source>
</evidence>
<dbReference type="EMBL" id="BLJN01000005">
    <property type="protein sequence ID" value="GFE82699.1"/>
    <property type="molecule type" value="Genomic_DNA"/>
</dbReference>
<proteinExistence type="predicted"/>
<protein>
    <recommendedName>
        <fullName evidence="4">Copper-binding protein</fullName>
    </recommendedName>
</protein>
<keyword evidence="1" id="KW-0732">Signal</keyword>
<evidence type="ECO:0000256" key="1">
    <source>
        <dbReference type="SAM" id="SignalP"/>
    </source>
</evidence>
<feature type="signal peptide" evidence="1">
    <location>
        <begin position="1"/>
        <end position="19"/>
    </location>
</feature>
<organism evidence="2 3">
    <name type="scientific">Steroidobacter agaridevorans</name>
    <dbReference type="NCBI Taxonomy" id="2695856"/>
    <lineage>
        <taxon>Bacteria</taxon>
        <taxon>Pseudomonadati</taxon>
        <taxon>Pseudomonadota</taxon>
        <taxon>Gammaproteobacteria</taxon>
        <taxon>Steroidobacterales</taxon>
        <taxon>Steroidobacteraceae</taxon>
        <taxon>Steroidobacter</taxon>
    </lineage>
</organism>
<dbReference type="Proteomes" id="UP000445000">
    <property type="component" value="Unassembled WGS sequence"/>
</dbReference>